<dbReference type="PANTHER" id="PTHR24115">
    <property type="entry name" value="KINESIN-RELATED"/>
    <property type="match status" value="1"/>
</dbReference>
<evidence type="ECO:0000256" key="2">
    <source>
        <dbReference type="SAM" id="Coils"/>
    </source>
</evidence>
<feature type="region of interest" description="Disordered" evidence="3">
    <location>
        <begin position="501"/>
        <end position="524"/>
    </location>
</feature>
<dbReference type="InterPro" id="IPR027640">
    <property type="entry name" value="Kinesin-like_fam"/>
</dbReference>
<dbReference type="PANTHER" id="PTHR24115:SF1004">
    <property type="entry name" value="KINESIN-LIKE PROTEIN KIF15"/>
    <property type="match status" value="1"/>
</dbReference>
<dbReference type="GO" id="GO:0005871">
    <property type="term" value="C:kinesin complex"/>
    <property type="evidence" value="ECO:0007669"/>
    <property type="project" value="TreeGrafter"/>
</dbReference>
<feature type="coiled-coil region" evidence="2">
    <location>
        <begin position="1191"/>
        <end position="1225"/>
    </location>
</feature>
<keyword evidence="1" id="KW-0547">Nucleotide-binding</keyword>
<evidence type="ECO:0000256" key="3">
    <source>
        <dbReference type="SAM" id="MobiDB-lite"/>
    </source>
</evidence>
<dbReference type="Gene3D" id="3.40.850.10">
    <property type="entry name" value="Kinesin motor domain"/>
    <property type="match status" value="2"/>
</dbReference>
<keyword evidence="1" id="KW-0067">ATP-binding</keyword>
<dbReference type="InterPro" id="IPR001752">
    <property type="entry name" value="Kinesin_motor_dom"/>
</dbReference>
<sequence>MEDICKRLCKHHPRSGFCGGGIRGGDVPLVIPSEQSSSKCLLTSNIKNNDDAKQPYSRSHSMDTTATDNAYITQGNDSFIGVRVSCFEIVDDLASGETTTHDLLSECVQTEKWPVAEIASHPKKQDRRYTYDTSMKSAISWGDGEHSSDEEDVSVHFGKSQEESSAAPISKDIIHDPATGIVYVENSLEVRCLSKSAILECLTKAEEVRQRRKNGEDVMFGKLSHTVYLLSIEHDDQTSLGKIALTRQIVISTVDETMSNSASLALHSSCSALNTVTRQLANYVATPPSRRNALTQLLSGCIGGNCRTLVLGTADPTNDDITLPTLRFGEAISWVYNYWTGEDVLDTDSDSSDVELPAADSNVDCIKTLNNSLNDSSKEKSTPATETSSYQAMDSPQSNSAEAIKKKDRSVSFSNDYENDTREIPQMPMNTQSSNSPGKTEEDRGQDHYDDDSSWRATLAQIGDNLDLVRAKMKPKKPRKTVDDEPLKADSKTLEPASLVELPDYPSAGGNRIQMNKAKDDKSNEMRAEIEALRQERDSLRRRDNERELELEKAREDIFHLKLRQREDMTVENRLPTKPAEPKAKQISEVIKVCFRLRPKNKLESYRRSTMCIDASENSPNVRIDSSLYGTHNFFFDKVFGEDSSQRTVSDFFTEQFTSKLLNGVNCALILAGAKSSGKSHSLFGEIPSASKANECSLLTTDAGILPNIACGLFRKMRASNSTVSYTVKCSFVMLHLERIIDLLRPQPSETETIFASYSSGGLKLDGATESYCSEEEDVMDVIRRGKSFQSILSDAVSAENDLFHTCFLLKVESSVGKCATLLLSEMFGFGATKKSNAAGYLAAGPHQRSSAALNRVVGALTRGGTAEVPYQLSKTTSLLRDAFGGNCSTTVLITASPCKTTFSNTLDAIKLGLKVRNVRNTLNPNAAETEDAHNTDADEKLRSMILDSQSKMTLLKQQHEKILREKQATEDALAEERQQMKIVGLEKEQINLELKRMKLREKRATEFIKCLRGLVSHVKNDSDDSRTMAIDQVIEMIGSDIDLGDLVDIDILLQNEGFISKDEASLAPDDLFNKLLGSESSEVSPTDVFSAGEGIIGDSNGVRILRRDMRKIAKANVELQVSLKKEREFVKSIVKAGDINTDKLANEAVAMRRSRDKMTNCALSAVNKLNEIKSTNKMLTKQSKLITKHNTCIEDSMKELELKLRAAEDEVTRLEKSRLRQTNKLEALTGSLFFHDMQTTLSKNTIRGTTPKVE</sequence>
<evidence type="ECO:0000259" key="4">
    <source>
        <dbReference type="PROSITE" id="PS50067"/>
    </source>
</evidence>
<reference evidence="5" key="1">
    <citation type="submission" date="2023-06" db="EMBL/GenBank/DDBJ databases">
        <title>Survivors Of The Sea: Transcriptome response of Skeletonema marinoi to long-term dormancy.</title>
        <authorList>
            <person name="Pinder M.I.M."/>
            <person name="Kourtchenko O."/>
            <person name="Robertson E.K."/>
            <person name="Larsson T."/>
            <person name="Maumus F."/>
            <person name="Osuna-Cruz C.M."/>
            <person name="Vancaester E."/>
            <person name="Stenow R."/>
            <person name="Vandepoele K."/>
            <person name="Ploug H."/>
            <person name="Bruchert V."/>
            <person name="Godhe A."/>
            <person name="Topel M."/>
        </authorList>
    </citation>
    <scope>NUCLEOTIDE SEQUENCE</scope>
    <source>
        <strain evidence="5">R05AC</strain>
    </source>
</reference>
<accession>A0AAD9DGF0</accession>
<comment type="caution">
    <text evidence="5">The sequence shown here is derived from an EMBL/GenBank/DDBJ whole genome shotgun (WGS) entry which is preliminary data.</text>
</comment>
<feature type="compositionally biased region" description="Basic and acidic residues" evidence="3">
    <location>
        <begin position="439"/>
        <end position="452"/>
    </location>
</feature>
<dbReference type="SMART" id="SM00129">
    <property type="entry name" value="KISc"/>
    <property type="match status" value="1"/>
</dbReference>
<dbReference type="PRINTS" id="PR00380">
    <property type="entry name" value="KINESINHEAVY"/>
</dbReference>
<feature type="compositionally biased region" description="Polar residues" evidence="3">
    <location>
        <begin position="382"/>
        <end position="401"/>
    </location>
</feature>
<evidence type="ECO:0000313" key="6">
    <source>
        <dbReference type="Proteomes" id="UP001224775"/>
    </source>
</evidence>
<dbReference type="InterPro" id="IPR036961">
    <property type="entry name" value="Kinesin_motor_dom_sf"/>
</dbReference>
<dbReference type="GO" id="GO:0005874">
    <property type="term" value="C:microtubule"/>
    <property type="evidence" value="ECO:0007669"/>
    <property type="project" value="TreeGrafter"/>
</dbReference>
<organism evidence="5 6">
    <name type="scientific">Skeletonema marinoi</name>
    <dbReference type="NCBI Taxonomy" id="267567"/>
    <lineage>
        <taxon>Eukaryota</taxon>
        <taxon>Sar</taxon>
        <taxon>Stramenopiles</taxon>
        <taxon>Ochrophyta</taxon>
        <taxon>Bacillariophyta</taxon>
        <taxon>Coscinodiscophyceae</taxon>
        <taxon>Thalassiosirophycidae</taxon>
        <taxon>Thalassiosirales</taxon>
        <taxon>Skeletonemataceae</taxon>
        <taxon>Skeletonema</taxon>
        <taxon>Skeletonema marinoi-dohrnii complex</taxon>
    </lineage>
</organism>
<dbReference type="EMBL" id="JATAAI010000006">
    <property type="protein sequence ID" value="KAK1744688.1"/>
    <property type="molecule type" value="Genomic_DNA"/>
</dbReference>
<dbReference type="GO" id="GO:0007018">
    <property type="term" value="P:microtubule-based movement"/>
    <property type="evidence" value="ECO:0007669"/>
    <property type="project" value="InterPro"/>
</dbReference>
<feature type="domain" description="Kinesin motor" evidence="4">
    <location>
        <begin position="590"/>
        <end position="919"/>
    </location>
</feature>
<dbReference type="GO" id="GO:0016887">
    <property type="term" value="F:ATP hydrolysis activity"/>
    <property type="evidence" value="ECO:0007669"/>
    <property type="project" value="TreeGrafter"/>
</dbReference>
<feature type="binding site" evidence="1">
    <location>
        <begin position="673"/>
        <end position="680"/>
    </location>
    <ligand>
        <name>ATP</name>
        <dbReference type="ChEBI" id="CHEBI:30616"/>
    </ligand>
</feature>
<name>A0AAD9DGF0_9STRA</name>
<proteinExistence type="inferred from homology"/>
<feature type="compositionally biased region" description="Basic and acidic residues" evidence="3">
    <location>
        <begin position="480"/>
        <end position="489"/>
    </location>
</feature>
<dbReference type="Proteomes" id="UP001224775">
    <property type="component" value="Unassembled WGS sequence"/>
</dbReference>
<feature type="region of interest" description="Disordered" evidence="3">
    <location>
        <begin position="369"/>
        <end position="452"/>
    </location>
</feature>
<gene>
    <name evidence="5" type="ORF">QTG54_003979</name>
</gene>
<dbReference type="GO" id="GO:0005524">
    <property type="term" value="F:ATP binding"/>
    <property type="evidence" value="ECO:0007669"/>
    <property type="project" value="UniProtKB-UniRule"/>
</dbReference>
<protein>
    <submittedName>
        <fullName evidence="5">Kinesin family protein</fullName>
    </submittedName>
</protein>
<feature type="coiled-coil region" evidence="2">
    <location>
        <begin position="953"/>
        <end position="1003"/>
    </location>
</feature>
<dbReference type="PROSITE" id="PS50067">
    <property type="entry name" value="KINESIN_MOTOR_2"/>
    <property type="match status" value="1"/>
</dbReference>
<dbReference type="AlphaFoldDB" id="A0AAD9DGF0"/>
<evidence type="ECO:0000313" key="5">
    <source>
        <dbReference type="EMBL" id="KAK1744688.1"/>
    </source>
</evidence>
<feature type="compositionally biased region" description="Polar residues" evidence="3">
    <location>
        <begin position="428"/>
        <end position="438"/>
    </location>
</feature>
<feature type="region of interest" description="Disordered" evidence="3">
    <location>
        <begin position="470"/>
        <end position="489"/>
    </location>
</feature>
<keyword evidence="2" id="KW-0175">Coiled coil</keyword>
<dbReference type="GO" id="GO:0008017">
    <property type="term" value="F:microtubule binding"/>
    <property type="evidence" value="ECO:0007669"/>
    <property type="project" value="InterPro"/>
</dbReference>
<comment type="similarity">
    <text evidence="1">Belongs to the TRAFAC class myosin-kinesin ATPase superfamily. Kinesin family.</text>
</comment>
<dbReference type="InterPro" id="IPR027417">
    <property type="entry name" value="P-loop_NTPase"/>
</dbReference>
<keyword evidence="6" id="KW-1185">Reference proteome</keyword>
<dbReference type="SUPFAM" id="SSF52540">
    <property type="entry name" value="P-loop containing nucleoside triphosphate hydrolases"/>
    <property type="match status" value="2"/>
</dbReference>
<keyword evidence="1" id="KW-0505">Motor protein</keyword>
<dbReference type="Pfam" id="PF00225">
    <property type="entry name" value="Kinesin"/>
    <property type="match status" value="2"/>
</dbReference>
<evidence type="ECO:0000256" key="1">
    <source>
        <dbReference type="PROSITE-ProRule" id="PRU00283"/>
    </source>
</evidence>
<dbReference type="GO" id="GO:0003777">
    <property type="term" value="F:microtubule motor activity"/>
    <property type="evidence" value="ECO:0007669"/>
    <property type="project" value="InterPro"/>
</dbReference>